<organism evidence="2 3">
    <name type="scientific">Nephila pilipes</name>
    <name type="common">Giant wood spider</name>
    <name type="synonym">Nephila maculata</name>
    <dbReference type="NCBI Taxonomy" id="299642"/>
    <lineage>
        <taxon>Eukaryota</taxon>
        <taxon>Metazoa</taxon>
        <taxon>Ecdysozoa</taxon>
        <taxon>Arthropoda</taxon>
        <taxon>Chelicerata</taxon>
        <taxon>Arachnida</taxon>
        <taxon>Araneae</taxon>
        <taxon>Araneomorphae</taxon>
        <taxon>Entelegynae</taxon>
        <taxon>Araneoidea</taxon>
        <taxon>Nephilidae</taxon>
        <taxon>Nephila</taxon>
    </lineage>
</organism>
<keyword evidence="1" id="KW-1133">Transmembrane helix</keyword>
<keyword evidence="1" id="KW-0812">Transmembrane</keyword>
<reference evidence="2" key="1">
    <citation type="submission" date="2020-08" db="EMBL/GenBank/DDBJ databases">
        <title>Multicomponent nature underlies the extraordinary mechanical properties of spider dragline silk.</title>
        <authorList>
            <person name="Kono N."/>
            <person name="Nakamura H."/>
            <person name="Mori M."/>
            <person name="Yoshida Y."/>
            <person name="Ohtoshi R."/>
            <person name="Malay A.D."/>
            <person name="Moran D.A.P."/>
            <person name="Tomita M."/>
            <person name="Numata K."/>
            <person name="Arakawa K."/>
        </authorList>
    </citation>
    <scope>NUCLEOTIDE SEQUENCE</scope>
</reference>
<comment type="caution">
    <text evidence="2">The sequence shown here is derived from an EMBL/GenBank/DDBJ whole genome shotgun (WGS) entry which is preliminary data.</text>
</comment>
<name>A0A8X6NYL5_NEPPI</name>
<evidence type="ECO:0000313" key="3">
    <source>
        <dbReference type="Proteomes" id="UP000887013"/>
    </source>
</evidence>
<dbReference type="Proteomes" id="UP000887013">
    <property type="component" value="Unassembled WGS sequence"/>
</dbReference>
<proteinExistence type="predicted"/>
<protein>
    <submittedName>
        <fullName evidence="2">Uncharacterized protein</fullName>
    </submittedName>
</protein>
<gene>
    <name evidence="2" type="primary">NCL1_45311</name>
    <name evidence="2" type="ORF">NPIL_293511</name>
</gene>
<dbReference type="AlphaFoldDB" id="A0A8X6NYL5"/>
<accession>A0A8X6NYL5</accession>
<evidence type="ECO:0000256" key="1">
    <source>
        <dbReference type="SAM" id="Phobius"/>
    </source>
</evidence>
<sequence>MMIPEPDISSDSLFIKSQSKGEKIETYFICFSVLITLYLLIISVLFKFMKPGYGFLAPLLIYTGFGILILSILCLLCISYYNRNVDDEKHLISSKDIKIEIGQII</sequence>
<feature type="transmembrane region" description="Helical" evidence="1">
    <location>
        <begin position="55"/>
        <end position="81"/>
    </location>
</feature>
<evidence type="ECO:0000313" key="2">
    <source>
        <dbReference type="EMBL" id="GFT38199.1"/>
    </source>
</evidence>
<keyword evidence="3" id="KW-1185">Reference proteome</keyword>
<dbReference type="EMBL" id="BMAW01109402">
    <property type="protein sequence ID" value="GFT38199.1"/>
    <property type="molecule type" value="Genomic_DNA"/>
</dbReference>
<keyword evidence="1" id="KW-0472">Membrane</keyword>
<dbReference type="OrthoDB" id="6428022at2759"/>
<feature type="transmembrane region" description="Helical" evidence="1">
    <location>
        <begin position="26"/>
        <end position="49"/>
    </location>
</feature>